<dbReference type="AlphaFoldDB" id="A0A0C9Y2K3"/>
<dbReference type="Proteomes" id="UP000054018">
    <property type="component" value="Unassembled WGS sequence"/>
</dbReference>
<keyword evidence="3" id="KW-0547">Nucleotide-binding</keyword>
<reference evidence="7 8" key="1">
    <citation type="submission" date="2014-04" db="EMBL/GenBank/DDBJ databases">
        <authorList>
            <consortium name="DOE Joint Genome Institute"/>
            <person name="Kuo A."/>
            <person name="Kohler A."/>
            <person name="Costa M.D."/>
            <person name="Nagy L.G."/>
            <person name="Floudas D."/>
            <person name="Copeland A."/>
            <person name="Barry K.W."/>
            <person name="Cichocki N."/>
            <person name="Veneault-Fourrey C."/>
            <person name="LaButti K."/>
            <person name="Lindquist E.A."/>
            <person name="Lipzen A."/>
            <person name="Lundell T."/>
            <person name="Morin E."/>
            <person name="Murat C."/>
            <person name="Sun H."/>
            <person name="Tunlid A."/>
            <person name="Henrissat B."/>
            <person name="Grigoriev I.V."/>
            <person name="Hibbett D.S."/>
            <person name="Martin F."/>
            <person name="Nordberg H.P."/>
            <person name="Cantor M.N."/>
            <person name="Hua S.X."/>
        </authorList>
    </citation>
    <scope>NUCLEOTIDE SEQUENCE [LARGE SCALE GENOMIC DNA]</scope>
    <source>
        <strain evidence="7 8">441</strain>
    </source>
</reference>
<organism evidence="7 8">
    <name type="scientific">Pisolithus microcarpus 441</name>
    <dbReference type="NCBI Taxonomy" id="765257"/>
    <lineage>
        <taxon>Eukaryota</taxon>
        <taxon>Fungi</taxon>
        <taxon>Dikarya</taxon>
        <taxon>Basidiomycota</taxon>
        <taxon>Agaricomycotina</taxon>
        <taxon>Agaricomycetes</taxon>
        <taxon>Agaricomycetidae</taxon>
        <taxon>Boletales</taxon>
        <taxon>Sclerodermatineae</taxon>
        <taxon>Pisolithaceae</taxon>
        <taxon>Pisolithus</taxon>
    </lineage>
</organism>
<evidence type="ECO:0000256" key="4">
    <source>
        <dbReference type="ARBA" id="ARBA00022777"/>
    </source>
</evidence>
<name>A0A0C9Y2K3_9AGAM</name>
<keyword evidence="2 5" id="KW-0808">Transferase</keyword>
<reference evidence="8" key="2">
    <citation type="submission" date="2015-01" db="EMBL/GenBank/DDBJ databases">
        <title>Evolutionary Origins and Diversification of the Mycorrhizal Mutualists.</title>
        <authorList>
            <consortium name="DOE Joint Genome Institute"/>
            <consortium name="Mycorrhizal Genomics Consortium"/>
            <person name="Kohler A."/>
            <person name="Kuo A."/>
            <person name="Nagy L.G."/>
            <person name="Floudas D."/>
            <person name="Copeland A."/>
            <person name="Barry K.W."/>
            <person name="Cichocki N."/>
            <person name="Veneault-Fourrey C."/>
            <person name="LaButti K."/>
            <person name="Lindquist E.A."/>
            <person name="Lipzen A."/>
            <person name="Lundell T."/>
            <person name="Morin E."/>
            <person name="Murat C."/>
            <person name="Riley R."/>
            <person name="Ohm R."/>
            <person name="Sun H."/>
            <person name="Tunlid A."/>
            <person name="Henrissat B."/>
            <person name="Grigoriev I.V."/>
            <person name="Hibbett D.S."/>
            <person name="Martin F."/>
        </authorList>
    </citation>
    <scope>NUCLEOTIDE SEQUENCE [LARGE SCALE GENOMIC DNA]</scope>
    <source>
        <strain evidence="8">441</strain>
    </source>
</reference>
<evidence type="ECO:0000256" key="1">
    <source>
        <dbReference type="ARBA" id="ARBA00007220"/>
    </source>
</evidence>
<gene>
    <name evidence="7" type="ORF">PISMIDRAFT_169809</name>
</gene>
<dbReference type="OrthoDB" id="439792at2759"/>
<dbReference type="PROSITE" id="PS00113">
    <property type="entry name" value="ADENYLATE_KINASE"/>
    <property type="match status" value="1"/>
</dbReference>
<evidence type="ECO:0000259" key="6">
    <source>
        <dbReference type="Pfam" id="PF05191"/>
    </source>
</evidence>
<evidence type="ECO:0000256" key="2">
    <source>
        <dbReference type="ARBA" id="ARBA00022679"/>
    </source>
</evidence>
<dbReference type="InterPro" id="IPR036193">
    <property type="entry name" value="ADK_active_lid_dom_sf"/>
</dbReference>
<evidence type="ECO:0000256" key="5">
    <source>
        <dbReference type="RuleBase" id="RU003330"/>
    </source>
</evidence>
<comment type="similarity">
    <text evidence="1 5">Belongs to the adenylate kinase family.</text>
</comment>
<protein>
    <recommendedName>
        <fullName evidence="6">Adenylate kinase active site lid domain-containing protein</fullName>
    </recommendedName>
</protein>
<dbReference type="InterPro" id="IPR027417">
    <property type="entry name" value="P-loop_NTPase"/>
</dbReference>
<keyword evidence="8" id="KW-1185">Reference proteome</keyword>
<dbReference type="InterPro" id="IPR000850">
    <property type="entry name" value="Adenylat/UMP-CMP_kin"/>
</dbReference>
<keyword evidence="4 5" id="KW-0418">Kinase</keyword>
<dbReference type="STRING" id="765257.A0A0C9Y2K3"/>
<evidence type="ECO:0000313" key="7">
    <source>
        <dbReference type="EMBL" id="KIK18935.1"/>
    </source>
</evidence>
<dbReference type="FunFam" id="3.40.50.300:FF:000106">
    <property type="entry name" value="Adenylate kinase mitochondrial"/>
    <property type="match status" value="1"/>
</dbReference>
<dbReference type="SUPFAM" id="SSF57774">
    <property type="entry name" value="Microbial and mitochondrial ADK, insert 'zinc finger' domain"/>
    <property type="match status" value="1"/>
</dbReference>
<dbReference type="SUPFAM" id="SSF52540">
    <property type="entry name" value="P-loop containing nucleoside triphosphate hydrolases"/>
    <property type="match status" value="1"/>
</dbReference>
<evidence type="ECO:0000256" key="3">
    <source>
        <dbReference type="ARBA" id="ARBA00022741"/>
    </source>
</evidence>
<dbReference type="CDD" id="cd01428">
    <property type="entry name" value="ADK"/>
    <property type="match status" value="1"/>
</dbReference>
<dbReference type="InterPro" id="IPR006259">
    <property type="entry name" value="Adenyl_kin_sub"/>
</dbReference>
<dbReference type="InterPro" id="IPR033690">
    <property type="entry name" value="Adenylat_kinase_CS"/>
</dbReference>
<dbReference type="InterPro" id="IPR007862">
    <property type="entry name" value="Adenylate_kinase_lid-dom"/>
</dbReference>
<dbReference type="PRINTS" id="PR00094">
    <property type="entry name" value="ADENYLTKNASE"/>
</dbReference>
<dbReference type="HAMAP" id="MF_00235">
    <property type="entry name" value="Adenylate_kinase_Adk"/>
    <property type="match status" value="1"/>
</dbReference>
<feature type="domain" description="Adenylate kinase active site lid" evidence="6">
    <location>
        <begin position="176"/>
        <end position="211"/>
    </location>
</feature>
<dbReference type="PANTHER" id="PTHR23359">
    <property type="entry name" value="NUCLEOTIDE KINASE"/>
    <property type="match status" value="1"/>
</dbReference>
<proteinExistence type="inferred from homology"/>
<dbReference type="GO" id="GO:0004017">
    <property type="term" value="F:AMP kinase activity"/>
    <property type="evidence" value="ECO:0007669"/>
    <property type="project" value="InterPro"/>
</dbReference>
<dbReference type="NCBIfam" id="TIGR01351">
    <property type="entry name" value="adk"/>
    <property type="match status" value="1"/>
</dbReference>
<dbReference type="EMBL" id="KN833794">
    <property type="protein sequence ID" value="KIK18935.1"/>
    <property type="molecule type" value="Genomic_DNA"/>
</dbReference>
<dbReference type="Pfam" id="PF00406">
    <property type="entry name" value="ADK"/>
    <property type="match status" value="1"/>
</dbReference>
<accession>A0A0C9Y2K3</accession>
<dbReference type="GO" id="GO:0005524">
    <property type="term" value="F:ATP binding"/>
    <property type="evidence" value="ECO:0007669"/>
    <property type="project" value="InterPro"/>
</dbReference>
<sequence length="291" mass="32904">MALSLFKSGARPRCPTWVRSVSNVTGTTHTLPIYMNLPVTEGSSTDPNPSLRMLIFGKPCAGKGTLTSKLTDKYDIHSVSTGDLLRQHILERTDIGKEVEEIVASGGLLPDELMLDLVAQKLDTLRNKNWILDGFPRTQRQGRLLDNYLKHRNLPLSLVVNVDIRDDVILNWIADRWVHIPSGRVYSTSYKPPKVPGYDDVTGEPLTKRPDDTPEIFSRRLDHYYAQTSPLLYYYASRSPHATRLVNLDGDVNLLWPTLDNVVRESFPTVRERATLARTRLPGQMQVRSSL</sequence>
<evidence type="ECO:0000313" key="8">
    <source>
        <dbReference type="Proteomes" id="UP000054018"/>
    </source>
</evidence>
<dbReference type="Gene3D" id="3.40.50.300">
    <property type="entry name" value="P-loop containing nucleotide triphosphate hydrolases"/>
    <property type="match status" value="1"/>
</dbReference>
<dbReference type="HOGENOM" id="CLU_032354_1_1_1"/>
<dbReference type="Pfam" id="PF05191">
    <property type="entry name" value="ADK_lid"/>
    <property type="match status" value="1"/>
</dbReference>